<dbReference type="AlphaFoldDB" id="A0A848P7H3"/>
<dbReference type="EMBL" id="JABBZM010000029">
    <property type="protein sequence ID" value="NMV41143.1"/>
    <property type="molecule type" value="Genomic_DNA"/>
</dbReference>
<keyword evidence="1" id="KW-0472">Membrane</keyword>
<proteinExistence type="predicted"/>
<evidence type="ECO:0000313" key="2">
    <source>
        <dbReference type="EMBL" id="NMV41143.1"/>
    </source>
</evidence>
<organism evidence="2 3">
    <name type="scientific">Ralstonia insidiosa</name>
    <dbReference type="NCBI Taxonomy" id="190721"/>
    <lineage>
        <taxon>Bacteria</taxon>
        <taxon>Pseudomonadati</taxon>
        <taxon>Pseudomonadota</taxon>
        <taxon>Betaproteobacteria</taxon>
        <taxon>Burkholderiales</taxon>
        <taxon>Burkholderiaceae</taxon>
        <taxon>Ralstonia</taxon>
    </lineage>
</organism>
<accession>A0A848P7H3</accession>
<dbReference type="RefSeq" id="WP_169341492.1">
    <property type="nucleotide sequence ID" value="NZ_JABBZM010000029.1"/>
</dbReference>
<feature type="transmembrane region" description="Helical" evidence="1">
    <location>
        <begin position="60"/>
        <end position="82"/>
    </location>
</feature>
<evidence type="ECO:0000313" key="3">
    <source>
        <dbReference type="Proteomes" id="UP000575469"/>
    </source>
</evidence>
<comment type="caution">
    <text evidence="2">The sequence shown here is derived from an EMBL/GenBank/DDBJ whole genome shotgun (WGS) entry which is preliminary data.</text>
</comment>
<keyword evidence="1" id="KW-0812">Transmembrane</keyword>
<name>A0A848P7H3_9RALS</name>
<gene>
    <name evidence="2" type="ORF">HGR00_24820</name>
</gene>
<reference evidence="2 3" key="1">
    <citation type="submission" date="2020-04" db="EMBL/GenBank/DDBJ databases">
        <title>Ralstonia insidiosa genome sequencing and assembly.</title>
        <authorList>
            <person name="Martins R.C.R."/>
            <person name="Perdigao-Neto L.V."/>
            <person name="Levin A.S.S."/>
            <person name="Costa S.F."/>
        </authorList>
    </citation>
    <scope>NUCLEOTIDE SEQUENCE [LARGE SCALE GENOMIC DNA]</scope>
    <source>
        <strain evidence="2 3">5047</strain>
    </source>
</reference>
<dbReference type="Proteomes" id="UP000575469">
    <property type="component" value="Unassembled WGS sequence"/>
</dbReference>
<evidence type="ECO:0000256" key="1">
    <source>
        <dbReference type="SAM" id="Phobius"/>
    </source>
</evidence>
<keyword evidence="1" id="KW-1133">Transmembrane helix</keyword>
<protein>
    <submittedName>
        <fullName evidence="2">Uncharacterized protein</fullName>
    </submittedName>
</protein>
<sequence>MQLLRHLLAAAAFVLALCIFPLACMALAWPETPLVGVNGCFWSPNFMEAILLYPLQEHPLAFTLATGAVLLLASLSMAASLARRAMEAWRAARSPAIDTTKG</sequence>